<accession>K2R688</accession>
<feature type="region of interest" description="Disordered" evidence="4">
    <location>
        <begin position="80"/>
        <end position="99"/>
    </location>
</feature>
<keyword evidence="2 3" id="KW-0040">ANK repeat</keyword>
<dbReference type="InterPro" id="IPR002110">
    <property type="entry name" value="Ankyrin_rpt"/>
</dbReference>
<dbReference type="InParanoid" id="K2R688"/>
<dbReference type="Proteomes" id="UP000007129">
    <property type="component" value="Unassembled WGS sequence"/>
</dbReference>
<name>K2R688_MACPH</name>
<dbReference type="PANTHER" id="PTHR24123">
    <property type="entry name" value="ANKYRIN REPEAT-CONTAINING"/>
    <property type="match status" value="1"/>
</dbReference>
<dbReference type="Pfam" id="PF12796">
    <property type="entry name" value="Ank_2"/>
    <property type="match status" value="2"/>
</dbReference>
<evidence type="ECO:0000313" key="6">
    <source>
        <dbReference type="Proteomes" id="UP000007129"/>
    </source>
</evidence>
<dbReference type="AlphaFoldDB" id="K2R688"/>
<dbReference type="EMBL" id="AHHD01000570">
    <property type="protein sequence ID" value="EKG09688.1"/>
    <property type="molecule type" value="Genomic_DNA"/>
</dbReference>
<feature type="compositionally biased region" description="Acidic residues" evidence="4">
    <location>
        <begin position="81"/>
        <end position="93"/>
    </location>
</feature>
<dbReference type="PROSITE" id="PS50297">
    <property type="entry name" value="ANK_REP_REGION"/>
    <property type="match status" value="1"/>
</dbReference>
<dbReference type="HOGENOM" id="CLU_1695833_0_0_1"/>
<dbReference type="Gene3D" id="1.25.40.20">
    <property type="entry name" value="Ankyrin repeat-containing domain"/>
    <property type="match status" value="2"/>
</dbReference>
<dbReference type="STRING" id="1126212.K2R688"/>
<reference evidence="5 6" key="1">
    <citation type="journal article" date="2012" name="BMC Genomics">
        <title>Tools to kill: Genome of one of the most destructive plant pathogenic fungi Macrophomina phaseolina.</title>
        <authorList>
            <person name="Islam M.S."/>
            <person name="Haque M.S."/>
            <person name="Islam M.M."/>
            <person name="Emdad E.M."/>
            <person name="Halim A."/>
            <person name="Hossen Q.M.M."/>
            <person name="Hossain M.Z."/>
            <person name="Ahmed B."/>
            <person name="Rahim S."/>
            <person name="Rahman M.S."/>
            <person name="Alam M.M."/>
            <person name="Hou S."/>
            <person name="Wan X."/>
            <person name="Saito J.A."/>
            <person name="Alam M."/>
        </authorList>
    </citation>
    <scope>NUCLEOTIDE SEQUENCE [LARGE SCALE GENOMIC DNA]</scope>
    <source>
        <strain evidence="5 6">MS6</strain>
    </source>
</reference>
<feature type="repeat" description="ANK" evidence="3">
    <location>
        <begin position="99"/>
        <end position="131"/>
    </location>
</feature>
<evidence type="ECO:0000256" key="1">
    <source>
        <dbReference type="ARBA" id="ARBA00022737"/>
    </source>
</evidence>
<dbReference type="PROSITE" id="PS50088">
    <property type="entry name" value="ANK_REPEAT"/>
    <property type="match status" value="1"/>
</dbReference>
<dbReference type="VEuPathDB" id="FungiDB:MPH_13210"/>
<evidence type="ECO:0000256" key="3">
    <source>
        <dbReference type="PROSITE-ProRule" id="PRU00023"/>
    </source>
</evidence>
<dbReference type="SUPFAM" id="SSF48403">
    <property type="entry name" value="Ankyrin repeat"/>
    <property type="match status" value="1"/>
</dbReference>
<dbReference type="InterPro" id="IPR051165">
    <property type="entry name" value="Multifunctional_ANK_Repeat"/>
</dbReference>
<protein>
    <submittedName>
        <fullName evidence="5">Uncharacterized protein</fullName>
    </submittedName>
</protein>
<evidence type="ECO:0000313" key="5">
    <source>
        <dbReference type="EMBL" id="EKG09688.1"/>
    </source>
</evidence>
<dbReference type="InterPro" id="IPR036770">
    <property type="entry name" value="Ankyrin_rpt-contain_sf"/>
</dbReference>
<comment type="caution">
    <text evidence="5">The sequence shown here is derived from an EMBL/GenBank/DDBJ whole genome shotgun (WGS) entry which is preliminary data.</text>
</comment>
<proteinExistence type="predicted"/>
<evidence type="ECO:0000256" key="4">
    <source>
        <dbReference type="SAM" id="MobiDB-lite"/>
    </source>
</evidence>
<dbReference type="OrthoDB" id="1722345at2759"/>
<gene>
    <name evidence="5" type="ORF">MPH_13210</name>
</gene>
<evidence type="ECO:0000256" key="2">
    <source>
        <dbReference type="ARBA" id="ARBA00023043"/>
    </source>
</evidence>
<organism evidence="5 6">
    <name type="scientific">Macrophomina phaseolina (strain MS6)</name>
    <name type="common">Charcoal rot fungus</name>
    <dbReference type="NCBI Taxonomy" id="1126212"/>
    <lineage>
        <taxon>Eukaryota</taxon>
        <taxon>Fungi</taxon>
        <taxon>Dikarya</taxon>
        <taxon>Ascomycota</taxon>
        <taxon>Pezizomycotina</taxon>
        <taxon>Dothideomycetes</taxon>
        <taxon>Dothideomycetes incertae sedis</taxon>
        <taxon>Botryosphaeriales</taxon>
        <taxon>Botryosphaeriaceae</taxon>
        <taxon>Macrophomina</taxon>
    </lineage>
</organism>
<keyword evidence="1" id="KW-0677">Repeat</keyword>
<sequence length="155" mass="16791">MLRHPLSYIKFLLELGADRNFGRAITYISALHLAVSNDTPDTLLLLLSHRAQVKGSKALLGAAMGGGLEMLKILAKHSPEDINDMPAPDEEWSDGERGTTGTALRTAARLGHVETVKYLLDKGTDPGLRDARGRTARELAKAKGNIEAVSLLQEH</sequence>
<dbReference type="PANTHER" id="PTHR24123:SF33">
    <property type="entry name" value="PROTEIN HOS4"/>
    <property type="match status" value="1"/>
</dbReference>
<dbReference type="SMART" id="SM00248">
    <property type="entry name" value="ANK"/>
    <property type="match status" value="3"/>
</dbReference>